<feature type="region of interest" description="Disordered" evidence="1">
    <location>
        <begin position="35"/>
        <end position="63"/>
    </location>
</feature>
<proteinExistence type="predicted"/>
<keyword evidence="3" id="KW-1185">Reference proteome</keyword>
<evidence type="ECO:0008006" key="4">
    <source>
        <dbReference type="Google" id="ProtNLM"/>
    </source>
</evidence>
<sequence>MLRIKLLAAVVSIVVAMVEEISWFEAESPAPKIELQPEEKLKEWPPLDEKATAAETAEAPEPTPTLTVSASIYHPEPGQTDSTPFITADGSRINKKNPAKHRWIAISRDLHSKWGGDIQFGDSLWITGISEDLDGMYVVRDVMNKRIKKQVDILVGQNDDVMGFWDDVQIAKLN</sequence>
<feature type="compositionally biased region" description="Basic and acidic residues" evidence="1">
    <location>
        <begin position="35"/>
        <end position="52"/>
    </location>
</feature>
<evidence type="ECO:0000313" key="3">
    <source>
        <dbReference type="Proteomes" id="UP000182491"/>
    </source>
</evidence>
<reference evidence="3" key="1">
    <citation type="submission" date="2016-10" db="EMBL/GenBank/DDBJ databases">
        <authorList>
            <person name="Varghese N."/>
        </authorList>
    </citation>
    <scope>NUCLEOTIDE SEQUENCE [LARGE SCALE GENOMIC DNA]</scope>
    <source>
        <strain evidence="3">DSM 18820</strain>
    </source>
</reference>
<gene>
    <name evidence="2" type="ORF">SAMN04487941_3759</name>
</gene>
<dbReference type="RefSeq" id="WP_139237230.1">
    <property type="nucleotide sequence ID" value="NZ_BMXC01000006.1"/>
</dbReference>
<dbReference type="Proteomes" id="UP000182491">
    <property type="component" value="Unassembled WGS sequence"/>
</dbReference>
<name>A0A1I7KHQ6_9BACT</name>
<protein>
    <recommendedName>
        <fullName evidence="4">3D (Asp-Asp-Asp) domain-containing protein</fullName>
    </recommendedName>
</protein>
<accession>A0A1I7KHQ6</accession>
<dbReference type="STRING" id="388950.GCA_001611675_03095"/>
<dbReference type="EMBL" id="FPCA01000005">
    <property type="protein sequence ID" value="SFU96967.1"/>
    <property type="molecule type" value="Genomic_DNA"/>
</dbReference>
<dbReference type="CDD" id="cd22784">
    <property type="entry name" value="DPBB_MltA_YuiC-like"/>
    <property type="match status" value="1"/>
</dbReference>
<dbReference type="AlphaFoldDB" id="A0A1I7KHQ6"/>
<evidence type="ECO:0000313" key="2">
    <source>
        <dbReference type="EMBL" id="SFU96967.1"/>
    </source>
</evidence>
<evidence type="ECO:0000256" key="1">
    <source>
        <dbReference type="SAM" id="MobiDB-lite"/>
    </source>
</evidence>
<organism evidence="2 3">
    <name type="scientific">Pontibacter akesuensis</name>
    <dbReference type="NCBI Taxonomy" id="388950"/>
    <lineage>
        <taxon>Bacteria</taxon>
        <taxon>Pseudomonadati</taxon>
        <taxon>Bacteroidota</taxon>
        <taxon>Cytophagia</taxon>
        <taxon>Cytophagales</taxon>
        <taxon>Hymenobacteraceae</taxon>
        <taxon>Pontibacter</taxon>
    </lineage>
</organism>
<dbReference type="OrthoDB" id="5624888at2"/>